<keyword evidence="3" id="KW-1185">Reference proteome</keyword>
<organism evidence="2 3">
    <name type="scientific">Ramlibacter lithotrophicus</name>
    <dbReference type="NCBI Taxonomy" id="2606681"/>
    <lineage>
        <taxon>Bacteria</taxon>
        <taxon>Pseudomonadati</taxon>
        <taxon>Pseudomonadota</taxon>
        <taxon>Betaproteobacteria</taxon>
        <taxon>Burkholderiales</taxon>
        <taxon>Comamonadaceae</taxon>
        <taxon>Ramlibacter</taxon>
    </lineage>
</organism>
<name>A0A7X6DGZ6_9BURK</name>
<dbReference type="AlphaFoldDB" id="A0A7X6DGZ6"/>
<feature type="region of interest" description="Disordered" evidence="1">
    <location>
        <begin position="1"/>
        <end position="46"/>
    </location>
</feature>
<dbReference type="Proteomes" id="UP000521868">
    <property type="component" value="Unassembled WGS sequence"/>
</dbReference>
<accession>A0A7X6DGZ6</accession>
<evidence type="ECO:0000313" key="3">
    <source>
        <dbReference type="Proteomes" id="UP000521868"/>
    </source>
</evidence>
<dbReference type="EMBL" id="VTOX01000004">
    <property type="protein sequence ID" value="NKE67007.1"/>
    <property type="molecule type" value="Genomic_DNA"/>
</dbReference>
<feature type="region of interest" description="Disordered" evidence="1">
    <location>
        <begin position="62"/>
        <end position="95"/>
    </location>
</feature>
<proteinExistence type="predicted"/>
<sequence>MVTSQPHRSGAAQAWWAHTGSTNRGFVSLDPERQREVDSDRPAPRKSLANAFTFDVRRAGAAVRPAGRGKSAARKAKTAGEPGCEPPADEGGSRR</sequence>
<gene>
    <name evidence="2" type="ORF">RAMLITH_14340</name>
</gene>
<reference evidence="2 3" key="1">
    <citation type="journal article" date="2020" name="Nature">
        <title>Bacterial chemolithoautotrophy via manganese oxidation.</title>
        <authorList>
            <person name="Yu H."/>
            <person name="Leadbetter J.R."/>
        </authorList>
    </citation>
    <scope>NUCLEOTIDE SEQUENCE [LARGE SCALE GENOMIC DNA]</scope>
    <source>
        <strain evidence="2 3">RBP-1</strain>
    </source>
</reference>
<dbReference type="RefSeq" id="WP_168108108.1">
    <property type="nucleotide sequence ID" value="NZ_VTOX01000004.1"/>
</dbReference>
<evidence type="ECO:0000313" key="2">
    <source>
        <dbReference type="EMBL" id="NKE67007.1"/>
    </source>
</evidence>
<evidence type="ECO:0000256" key="1">
    <source>
        <dbReference type="SAM" id="MobiDB-lite"/>
    </source>
</evidence>
<feature type="compositionally biased region" description="Basic and acidic residues" evidence="1">
    <location>
        <begin position="30"/>
        <end position="43"/>
    </location>
</feature>
<protein>
    <submittedName>
        <fullName evidence="2">Uncharacterized protein</fullName>
    </submittedName>
</protein>
<comment type="caution">
    <text evidence="2">The sequence shown here is derived from an EMBL/GenBank/DDBJ whole genome shotgun (WGS) entry which is preliminary data.</text>
</comment>